<comment type="caution">
    <text evidence="9">The sequence shown here is derived from an EMBL/GenBank/DDBJ whole genome shotgun (WGS) entry which is preliminary data.</text>
</comment>
<dbReference type="Pfam" id="PF13086">
    <property type="entry name" value="AAA_11"/>
    <property type="match status" value="1"/>
</dbReference>
<dbReference type="Gene3D" id="3.30.870.10">
    <property type="entry name" value="Endonuclease Chain A"/>
    <property type="match status" value="1"/>
</dbReference>
<evidence type="ECO:0000313" key="10">
    <source>
        <dbReference type="Proteomes" id="UP000567795"/>
    </source>
</evidence>
<evidence type="ECO:0000256" key="2">
    <source>
        <dbReference type="ARBA" id="ARBA00022741"/>
    </source>
</evidence>
<evidence type="ECO:0000259" key="8">
    <source>
        <dbReference type="PROSITE" id="PS50035"/>
    </source>
</evidence>
<name>A0A852ZLY1_9ACTN</name>
<keyword evidence="4" id="KW-0347">Helicase</keyword>
<dbReference type="GO" id="GO:0006793">
    <property type="term" value="P:phosphorus metabolic process"/>
    <property type="evidence" value="ECO:0007669"/>
    <property type="project" value="UniProtKB-ARBA"/>
</dbReference>
<comment type="similarity">
    <text evidence="1">Belongs to the DNA2/NAM7 helicase family.</text>
</comment>
<feature type="compositionally biased region" description="Basic and acidic residues" evidence="7">
    <location>
        <begin position="502"/>
        <end position="517"/>
    </location>
</feature>
<dbReference type="InterPro" id="IPR041677">
    <property type="entry name" value="DNA2/NAM7_AAA_11"/>
</dbReference>
<sequence length="1098" mass="121091">MGWREEIATALGEQLALEGGARRQGQWRRLGRAVRMREPGVFTVDTRGIDVNPDQLDGLRLAGADTDSLDAGFPVLEARHDGSTLRVQVAEFAHPDDPHLWLLGQPPAFLTKALRDGIARLSEAPLGDTLARGEIGGGFAPLDAPPGMSRAQADAYRACLGSGVWLVWGPPGTGKTMVLRRAISDLLAAGRRVLLVSATNVAVDNALLGVLKERRHQPGEIVRVGPPHLREVAEDPQVSLPLMIRDRLALIDEQRRTVADQLRGILDRAEELATLDRLLADYAPATYADAKALLEAPGHSPDAYAHTLAARQHDVEIASAALADAEQALRAARQAVTDAADSRLMWAQLDDLRAQSDRVDEAAGESESLALLARQELAAAERELEELQSRPSLLRWRSRGALDACRERHEAARARSTEAEEQARRDRAVADRQRDRLTVRIEQLRGAIPFSQEEIARRDERARSAAVGVRSAKLAHEQAALRVREALDTQDRLTAARALVAEADRRGQPERHARAESLRPQVAAEAPLRAGLEKQHEDLQTRYEAFARDTQGEIIKGARLIATTLARFRTNKAVFDGPYDVVLVDEVGAATLPEVLLAVSRATTTAVLLGDFMQLGAVIDSQLKESTRSDVRRWLLPNVFQHCGIDSPAEAREHPGCVTLDTQHRFGHVVTDLANRLAYDGVLRAGHGVRERATDDPEVVLLDTDGLHELAQAHLTGRRSGWWPAGPLLSRALIDLHRDDGEEVGVVTPYSVQAEATLEALRDIEGNGGHLAEVGTAHRFQGREFPVVVFDTVEGRLGEGLWMAHASRAAEAGSWQRDGVRLFNVAVTRVQNRLYIIASRERVMRARRGTALAHVRDLLASKRLRSVQAAHLVAPPGHHEELRLGPFGARLAEVLERHVEVTEINDETSFYSTFATHLEDAQASIWLWAPWVSSRVQSLLPVLDKAVRRGVRVTVFVRDPSDTLQGTPAFAAHLSDLRAVVPTVVPINVMHQKIAVVDERTVLIGSLNTLSQRWTREVMLTIRGTHFARRVLAHEHAEVFADPPPCGACGQREIELRRRRNGTWYWRCYSGVCPAGTGNRAWKSDVELRPRRGRSARR</sequence>
<proteinExistence type="inferred from homology"/>
<dbReference type="SMART" id="SM00382">
    <property type="entry name" value="AAA"/>
    <property type="match status" value="1"/>
</dbReference>
<dbReference type="InterPro" id="IPR025202">
    <property type="entry name" value="PLD-like_dom"/>
</dbReference>
<accession>A0A852ZLY1</accession>
<evidence type="ECO:0000256" key="6">
    <source>
        <dbReference type="SAM" id="Coils"/>
    </source>
</evidence>
<keyword evidence="6" id="KW-0175">Coiled coil</keyword>
<dbReference type="InterPro" id="IPR041679">
    <property type="entry name" value="DNA2/NAM7-like_C"/>
</dbReference>
<dbReference type="InterPro" id="IPR001736">
    <property type="entry name" value="PLipase_D/transphosphatidylase"/>
</dbReference>
<dbReference type="Pfam" id="PF13087">
    <property type="entry name" value="AAA_12"/>
    <property type="match status" value="1"/>
</dbReference>
<evidence type="ECO:0000256" key="5">
    <source>
        <dbReference type="ARBA" id="ARBA00022840"/>
    </source>
</evidence>
<dbReference type="RefSeq" id="WP_179812467.1">
    <property type="nucleotide sequence ID" value="NZ_JACBZD010000001.1"/>
</dbReference>
<evidence type="ECO:0000256" key="1">
    <source>
        <dbReference type="ARBA" id="ARBA00007913"/>
    </source>
</evidence>
<dbReference type="SUPFAM" id="SSF52540">
    <property type="entry name" value="P-loop containing nucleoside triphosphate hydrolases"/>
    <property type="match status" value="1"/>
</dbReference>
<dbReference type="InterPro" id="IPR050534">
    <property type="entry name" value="Coronavir_polyprotein_1ab"/>
</dbReference>
<feature type="coiled-coil region" evidence="6">
    <location>
        <begin position="315"/>
        <end position="342"/>
    </location>
</feature>
<organism evidence="9 10">
    <name type="scientific">Allostreptomyces psammosilenae</name>
    <dbReference type="NCBI Taxonomy" id="1892865"/>
    <lineage>
        <taxon>Bacteria</taxon>
        <taxon>Bacillati</taxon>
        <taxon>Actinomycetota</taxon>
        <taxon>Actinomycetes</taxon>
        <taxon>Kitasatosporales</taxon>
        <taxon>Streptomycetaceae</taxon>
        <taxon>Allostreptomyces</taxon>
    </lineage>
</organism>
<dbReference type="Proteomes" id="UP000567795">
    <property type="component" value="Unassembled WGS sequence"/>
</dbReference>
<dbReference type="PANTHER" id="PTHR43788">
    <property type="entry name" value="DNA2/NAM7 HELICASE FAMILY MEMBER"/>
    <property type="match status" value="1"/>
</dbReference>
<dbReference type="GO" id="GO:0005524">
    <property type="term" value="F:ATP binding"/>
    <property type="evidence" value="ECO:0007669"/>
    <property type="project" value="UniProtKB-KW"/>
</dbReference>
<evidence type="ECO:0000313" key="9">
    <source>
        <dbReference type="EMBL" id="NYI03416.1"/>
    </source>
</evidence>
<dbReference type="GO" id="GO:0016787">
    <property type="term" value="F:hydrolase activity"/>
    <property type="evidence" value="ECO:0007669"/>
    <property type="project" value="UniProtKB-KW"/>
</dbReference>
<dbReference type="GO" id="GO:0043139">
    <property type="term" value="F:5'-3' DNA helicase activity"/>
    <property type="evidence" value="ECO:0007669"/>
    <property type="project" value="TreeGrafter"/>
</dbReference>
<dbReference type="PANTHER" id="PTHR43788:SF8">
    <property type="entry name" value="DNA-BINDING PROTEIN SMUBP-2"/>
    <property type="match status" value="1"/>
</dbReference>
<keyword evidence="3" id="KW-0378">Hydrolase</keyword>
<reference evidence="9 10" key="1">
    <citation type="submission" date="2020-07" db="EMBL/GenBank/DDBJ databases">
        <title>Sequencing the genomes of 1000 actinobacteria strains.</title>
        <authorList>
            <person name="Klenk H.-P."/>
        </authorList>
    </citation>
    <scope>NUCLEOTIDE SEQUENCE [LARGE SCALE GENOMIC DNA]</scope>
    <source>
        <strain evidence="9 10">DSM 42178</strain>
    </source>
</reference>
<evidence type="ECO:0000256" key="3">
    <source>
        <dbReference type="ARBA" id="ARBA00022801"/>
    </source>
</evidence>
<feature type="domain" description="PLD phosphodiesterase" evidence="8">
    <location>
        <begin position="986"/>
        <end position="1013"/>
    </location>
</feature>
<keyword evidence="10" id="KW-1185">Reference proteome</keyword>
<dbReference type="PROSITE" id="PS50035">
    <property type="entry name" value="PLD"/>
    <property type="match status" value="1"/>
</dbReference>
<dbReference type="SUPFAM" id="SSF56024">
    <property type="entry name" value="Phospholipase D/nuclease"/>
    <property type="match status" value="1"/>
</dbReference>
<gene>
    <name evidence="9" type="ORF">FHU37_000359</name>
</gene>
<dbReference type="Pfam" id="PF13091">
    <property type="entry name" value="PLDc_2"/>
    <property type="match status" value="1"/>
</dbReference>
<dbReference type="Gene3D" id="3.40.50.300">
    <property type="entry name" value="P-loop containing nucleotide triphosphate hydrolases"/>
    <property type="match status" value="2"/>
</dbReference>
<evidence type="ECO:0000256" key="4">
    <source>
        <dbReference type="ARBA" id="ARBA00022806"/>
    </source>
</evidence>
<feature type="region of interest" description="Disordered" evidence="7">
    <location>
        <begin position="502"/>
        <end position="531"/>
    </location>
</feature>
<evidence type="ECO:0000256" key="7">
    <source>
        <dbReference type="SAM" id="MobiDB-lite"/>
    </source>
</evidence>
<keyword evidence="5" id="KW-0067">ATP-binding</keyword>
<dbReference type="AlphaFoldDB" id="A0A852ZLY1"/>
<protein>
    <submittedName>
        <fullName evidence="9">RecA/RadA recombinase</fullName>
    </submittedName>
</protein>
<dbReference type="InterPro" id="IPR027417">
    <property type="entry name" value="P-loop_NTPase"/>
</dbReference>
<dbReference type="EMBL" id="JACBZD010000001">
    <property type="protein sequence ID" value="NYI03416.1"/>
    <property type="molecule type" value="Genomic_DNA"/>
</dbReference>
<keyword evidence="2" id="KW-0547">Nucleotide-binding</keyword>
<feature type="coiled-coil region" evidence="6">
    <location>
        <begin position="370"/>
        <end position="422"/>
    </location>
</feature>
<dbReference type="InterPro" id="IPR003593">
    <property type="entry name" value="AAA+_ATPase"/>
</dbReference>